<evidence type="ECO:0000313" key="5">
    <source>
        <dbReference type="Proteomes" id="UP000335162"/>
    </source>
</evidence>
<organism evidence="3 6">
    <name type="scientific">Campylobacter jejuni</name>
    <dbReference type="NCBI Taxonomy" id="197"/>
    <lineage>
        <taxon>Bacteria</taxon>
        <taxon>Pseudomonadati</taxon>
        <taxon>Campylobacterota</taxon>
        <taxon>Epsilonproteobacteria</taxon>
        <taxon>Campylobacterales</taxon>
        <taxon>Campylobacteraceae</taxon>
        <taxon>Campylobacter</taxon>
    </lineage>
</organism>
<dbReference type="Proteomes" id="UP000410873">
    <property type="component" value="Unassembled WGS sequence"/>
</dbReference>
<dbReference type="Proteomes" id="UP000335162">
    <property type="component" value="Unassembled WGS sequence"/>
</dbReference>
<evidence type="ECO:0000313" key="7">
    <source>
        <dbReference type="Proteomes" id="UP000410873"/>
    </source>
</evidence>
<dbReference type="EMBL" id="AACHYE010000003">
    <property type="protein sequence ID" value="EAK6412934.1"/>
    <property type="molecule type" value="Genomic_DNA"/>
</dbReference>
<evidence type="ECO:0000256" key="1">
    <source>
        <dbReference type="SAM" id="SignalP"/>
    </source>
</evidence>
<reference evidence="2 7" key="1">
    <citation type="submission" date="2018-05" db="EMBL/GenBank/DDBJ databases">
        <authorList>
            <consortium name="PulseNet: The National Subtyping Network for Foodborne Disease Surveillance"/>
            <person name="Tarr C.L."/>
            <person name="Trees E."/>
            <person name="Katz L.S."/>
            <person name="Carleton-Romer H.A."/>
            <person name="Stroika S."/>
            <person name="Kucerova Z."/>
            <person name="Roache K.F."/>
            <person name="Sabol A.L."/>
            <person name="Besser J."/>
            <person name="Gerner-Smidt P."/>
        </authorList>
    </citation>
    <scope>NUCLEOTIDE SEQUENCE [LARGE SCALE GENOMIC DNA]</scope>
    <source>
        <strain evidence="2 7">PNUSAC003589</strain>
    </source>
</reference>
<evidence type="ECO:0008006" key="8">
    <source>
        <dbReference type="Google" id="ProtNLM"/>
    </source>
</evidence>
<reference evidence="5 6" key="2">
    <citation type="submission" date="2018-05" db="EMBL/GenBank/DDBJ databases">
        <authorList>
            <consortium name="NARMS: The National Antimicrobial Resistance Monitoring System"/>
        </authorList>
    </citation>
    <scope>NUCLEOTIDE SEQUENCE [LARGE SCALE GENOMIC DNA]</scope>
    <source>
        <strain evidence="3 6">CVM N62988</strain>
        <strain evidence="4 5">FSIS1607212</strain>
    </source>
</reference>
<dbReference type="EMBL" id="AACNRY010000001">
    <property type="protein sequence ID" value="EAL3734484.1"/>
    <property type="molecule type" value="Genomic_DNA"/>
</dbReference>
<comment type="caution">
    <text evidence="3">The sequence shown here is derived from an EMBL/GenBank/DDBJ whole genome shotgun (WGS) entry which is preliminary data.</text>
</comment>
<evidence type="ECO:0000313" key="6">
    <source>
        <dbReference type="Proteomes" id="UP000392616"/>
    </source>
</evidence>
<dbReference type="EMBL" id="AACFWJ010000006">
    <property type="protein sequence ID" value="EAK3959501.1"/>
    <property type="molecule type" value="Genomic_DNA"/>
</dbReference>
<dbReference type="RefSeq" id="WP_002851144.1">
    <property type="nucleotide sequence ID" value="NZ_AP028335.1"/>
</dbReference>
<evidence type="ECO:0000313" key="4">
    <source>
        <dbReference type="EMBL" id="EAL3734484.1"/>
    </source>
</evidence>
<feature type="signal peptide" evidence="1">
    <location>
        <begin position="1"/>
        <end position="20"/>
    </location>
</feature>
<sequence length="138" mass="15432">MKKLGLVLAVLVALNVSAFADLIVINKKDLVPVSASEMQNKYFQESIKSTLTEPLFKKATFYEADIVAKVDPRTYNSTQAIIQKEYSDKSNYVYYKQVLILTSDGKRARLSTLSCEIASFDKKGYLCGGTADHNYSIK</sequence>
<dbReference type="Proteomes" id="UP000392616">
    <property type="component" value="Unassembled WGS sequence"/>
</dbReference>
<gene>
    <name evidence="3" type="ORF">B7A03_02690</name>
    <name evidence="4" type="ORF">BFD99_00540</name>
    <name evidence="2" type="ORF">C1418_06665</name>
</gene>
<evidence type="ECO:0000313" key="3">
    <source>
        <dbReference type="EMBL" id="EAK6412934.1"/>
    </source>
</evidence>
<accession>A0A1D9BMS7</accession>
<feature type="chain" id="PRO_5044370333" description="Periplasmic protein" evidence="1">
    <location>
        <begin position="21"/>
        <end position="138"/>
    </location>
</feature>
<evidence type="ECO:0000313" key="2">
    <source>
        <dbReference type="EMBL" id="EAK3959501.1"/>
    </source>
</evidence>
<name>A0A1D9BMS7_CAMJU</name>
<proteinExistence type="predicted"/>
<dbReference type="AlphaFoldDB" id="A0A1D9BMS7"/>
<keyword evidence="1" id="KW-0732">Signal</keyword>
<protein>
    <recommendedName>
        <fullName evidence="8">Periplasmic protein</fullName>
    </recommendedName>
</protein>